<evidence type="ECO:0000313" key="9">
    <source>
        <dbReference type="Proteomes" id="UP000275012"/>
    </source>
</evidence>
<dbReference type="InterPro" id="IPR017039">
    <property type="entry name" value="Virul_fac_BrkB"/>
</dbReference>
<comment type="similarity">
    <text evidence="7">Belongs to the UPF0761 family.</text>
</comment>
<dbReference type="AlphaFoldDB" id="A0A3M2HTF4"/>
<dbReference type="OrthoDB" id="9808671at2"/>
<dbReference type="EMBL" id="RFLY01000015">
    <property type="protein sequence ID" value="RMH89477.1"/>
    <property type="molecule type" value="Genomic_DNA"/>
</dbReference>
<reference evidence="8 9" key="1">
    <citation type="submission" date="2018-10" db="EMBL/GenBank/DDBJ databases">
        <title>Proposal of Lysobacter pythonis sp. nov. isolated from royal pythons (Python regius).</title>
        <authorList>
            <person name="Hans-Juergen B."/>
            <person name="Huptas C."/>
            <person name="Sandra B."/>
            <person name="Igor L."/>
            <person name="Joachim S."/>
            <person name="Siegfried S."/>
            <person name="Mareike W."/>
            <person name="Peter K."/>
        </authorList>
    </citation>
    <scope>NUCLEOTIDE SEQUENCE [LARGE SCALE GENOMIC DNA]</scope>
    <source>
        <strain evidence="8 9">4284/11</strain>
    </source>
</reference>
<keyword evidence="4 7" id="KW-0812">Transmembrane</keyword>
<comment type="caution">
    <text evidence="8">The sequence shown here is derived from an EMBL/GenBank/DDBJ whole genome shotgun (WGS) entry which is preliminary data.</text>
</comment>
<evidence type="ECO:0000256" key="7">
    <source>
        <dbReference type="HAMAP-Rule" id="MF_00672"/>
    </source>
</evidence>
<evidence type="ECO:0000256" key="2">
    <source>
        <dbReference type="ARBA" id="ARBA00022475"/>
    </source>
</evidence>
<organism evidence="8 9">
    <name type="scientific">Solilutibacter pythonis</name>
    <dbReference type="NCBI Taxonomy" id="2483112"/>
    <lineage>
        <taxon>Bacteria</taxon>
        <taxon>Pseudomonadati</taxon>
        <taxon>Pseudomonadota</taxon>
        <taxon>Gammaproteobacteria</taxon>
        <taxon>Lysobacterales</taxon>
        <taxon>Lysobacteraceae</taxon>
        <taxon>Solilutibacter</taxon>
    </lineage>
</organism>
<dbReference type="InterPro" id="IPR023679">
    <property type="entry name" value="UPF0761_bac"/>
</dbReference>
<comment type="subcellular location">
    <subcellularLocation>
        <location evidence="1 7">Cell membrane</location>
        <topology evidence="1 7">Multi-pass membrane protein</topology>
    </subcellularLocation>
</comment>
<feature type="transmembrane region" description="Helical" evidence="7">
    <location>
        <begin position="194"/>
        <end position="214"/>
    </location>
</feature>
<accession>A0A3M2HTF4</accession>
<dbReference type="PANTHER" id="PTHR30213">
    <property type="entry name" value="INNER MEMBRANE PROTEIN YHJD"/>
    <property type="match status" value="1"/>
</dbReference>
<name>A0A3M2HTF4_9GAMM</name>
<keyword evidence="3" id="KW-0997">Cell inner membrane</keyword>
<dbReference type="PANTHER" id="PTHR30213:SF0">
    <property type="entry name" value="UPF0761 MEMBRANE PROTEIN YIHY"/>
    <property type="match status" value="1"/>
</dbReference>
<feature type="transmembrane region" description="Helical" evidence="7">
    <location>
        <begin position="154"/>
        <end position="182"/>
    </location>
</feature>
<evidence type="ECO:0000313" key="8">
    <source>
        <dbReference type="EMBL" id="RMH89477.1"/>
    </source>
</evidence>
<feature type="transmembrane region" description="Helical" evidence="7">
    <location>
        <begin position="113"/>
        <end position="133"/>
    </location>
</feature>
<feature type="transmembrane region" description="Helical" evidence="7">
    <location>
        <begin position="226"/>
        <end position="248"/>
    </location>
</feature>
<evidence type="ECO:0000256" key="4">
    <source>
        <dbReference type="ARBA" id="ARBA00022692"/>
    </source>
</evidence>
<dbReference type="NCBIfam" id="TIGR00765">
    <property type="entry name" value="yihY_not_rbn"/>
    <property type="match status" value="1"/>
</dbReference>
<proteinExistence type="inferred from homology"/>
<feature type="transmembrane region" description="Helical" evidence="7">
    <location>
        <begin position="50"/>
        <end position="72"/>
    </location>
</feature>
<protein>
    <recommendedName>
        <fullName evidence="7">UPF0761 membrane protein EBB59_10295</fullName>
    </recommendedName>
</protein>
<gene>
    <name evidence="8" type="ORF">EBB59_10295</name>
</gene>
<sequence length="439" mass="49218">MSRPRFVQRFGQETRAIVRRVTDRARMMSFSRFVGGRFIDDRLFEAAGSLAYITLFALVPLATVIFGTLSAFKVFTEGKWAKKLSDYIFMNFVPSSARAVEEYLLQFSENANALTVVGTVALVVSLLITLTSVEAIFNRIWRVPTSRPQLSRFLVYWTVLTLGAVFAVASLALSAQFFALAIFDSMPGQWLERLLLRATPILIELGAFATIYRVVPHRTVKWRHALAGAVLGVVGFELVKWGLGVFLGNFNTYERIYGSVALLPVLLMWIYLSWVAVLLGASFASSLSAFRYQPANQRLPEGYEIYGMLRMLGRFHLARGQGRGLHIDEIRRLDPILTDSLVQEMLSQLSEAGILARAEGGDWLLARDLGDVTLAELYSVGRLRIPIHEAHLPCKDDVLGRAVLEVLDDVRLPLRDLLKRRVSSVYETLPRATEETVSP</sequence>
<dbReference type="HAMAP" id="MF_00672">
    <property type="entry name" value="UPF0761"/>
    <property type="match status" value="1"/>
</dbReference>
<keyword evidence="6 7" id="KW-0472">Membrane</keyword>
<evidence type="ECO:0000256" key="1">
    <source>
        <dbReference type="ARBA" id="ARBA00004651"/>
    </source>
</evidence>
<evidence type="ECO:0000256" key="3">
    <source>
        <dbReference type="ARBA" id="ARBA00022519"/>
    </source>
</evidence>
<keyword evidence="9" id="KW-1185">Reference proteome</keyword>
<dbReference type="Proteomes" id="UP000275012">
    <property type="component" value="Unassembled WGS sequence"/>
</dbReference>
<evidence type="ECO:0000256" key="5">
    <source>
        <dbReference type="ARBA" id="ARBA00022989"/>
    </source>
</evidence>
<evidence type="ECO:0000256" key="6">
    <source>
        <dbReference type="ARBA" id="ARBA00023136"/>
    </source>
</evidence>
<dbReference type="GO" id="GO:0005886">
    <property type="term" value="C:plasma membrane"/>
    <property type="evidence" value="ECO:0007669"/>
    <property type="project" value="UniProtKB-SubCell"/>
</dbReference>
<keyword evidence="2 7" id="KW-1003">Cell membrane</keyword>
<dbReference type="RefSeq" id="WP_122102074.1">
    <property type="nucleotide sequence ID" value="NZ_RFLY01000015.1"/>
</dbReference>
<keyword evidence="5 7" id="KW-1133">Transmembrane helix</keyword>
<dbReference type="Pfam" id="PF03631">
    <property type="entry name" value="Virul_fac_BrkB"/>
    <property type="match status" value="1"/>
</dbReference>
<feature type="transmembrane region" description="Helical" evidence="7">
    <location>
        <begin position="268"/>
        <end position="290"/>
    </location>
</feature>